<feature type="compositionally biased region" description="Low complexity" evidence="1">
    <location>
        <begin position="109"/>
        <end position="119"/>
    </location>
</feature>
<dbReference type="EMBL" id="JBHTLQ010000073">
    <property type="protein sequence ID" value="MFD1192698.1"/>
    <property type="molecule type" value="Genomic_DNA"/>
</dbReference>
<evidence type="ECO:0000313" key="2">
    <source>
        <dbReference type="EMBL" id="MFD1192698.1"/>
    </source>
</evidence>
<proteinExistence type="predicted"/>
<organism evidence="2 3">
    <name type="scientific">Phenylobacterium conjunctum</name>
    <dbReference type="NCBI Taxonomy" id="1298959"/>
    <lineage>
        <taxon>Bacteria</taxon>
        <taxon>Pseudomonadati</taxon>
        <taxon>Pseudomonadota</taxon>
        <taxon>Alphaproteobacteria</taxon>
        <taxon>Caulobacterales</taxon>
        <taxon>Caulobacteraceae</taxon>
        <taxon>Phenylobacterium</taxon>
    </lineage>
</organism>
<protein>
    <submittedName>
        <fullName evidence="2">Uncharacterized protein</fullName>
    </submittedName>
</protein>
<keyword evidence="3" id="KW-1185">Reference proteome</keyword>
<gene>
    <name evidence="2" type="ORF">ACFQ27_19055</name>
</gene>
<evidence type="ECO:0000256" key="1">
    <source>
        <dbReference type="SAM" id="MobiDB-lite"/>
    </source>
</evidence>
<accession>A0ABW3T6Q3</accession>
<evidence type="ECO:0000313" key="3">
    <source>
        <dbReference type="Proteomes" id="UP001597216"/>
    </source>
</evidence>
<dbReference type="RefSeq" id="WP_377354693.1">
    <property type="nucleotide sequence ID" value="NZ_JBHTLQ010000073.1"/>
</dbReference>
<dbReference type="Proteomes" id="UP001597216">
    <property type="component" value="Unassembled WGS sequence"/>
</dbReference>
<feature type="compositionally biased region" description="Pro residues" evidence="1">
    <location>
        <begin position="92"/>
        <end position="108"/>
    </location>
</feature>
<feature type="region of interest" description="Disordered" evidence="1">
    <location>
        <begin position="81"/>
        <end position="149"/>
    </location>
</feature>
<comment type="caution">
    <text evidence="2">The sequence shown here is derived from an EMBL/GenBank/DDBJ whole genome shotgun (WGS) entry which is preliminary data.</text>
</comment>
<reference evidence="3" key="1">
    <citation type="journal article" date="2019" name="Int. J. Syst. Evol. Microbiol.">
        <title>The Global Catalogue of Microorganisms (GCM) 10K type strain sequencing project: providing services to taxonomists for standard genome sequencing and annotation.</title>
        <authorList>
            <consortium name="The Broad Institute Genomics Platform"/>
            <consortium name="The Broad Institute Genome Sequencing Center for Infectious Disease"/>
            <person name="Wu L."/>
            <person name="Ma J."/>
        </authorList>
    </citation>
    <scope>NUCLEOTIDE SEQUENCE [LARGE SCALE GENOMIC DNA]</scope>
    <source>
        <strain evidence="3">CCUG 55074</strain>
    </source>
</reference>
<name>A0ABW3T6Q3_9CAUL</name>
<sequence length="149" mass="15298">MDPERLKVLFAGVAASAALGLLLGDLMTPDFITLAEQQATEPLPQIPVPRRAQAMAGEIAAEWTSLTGDIPDYVIGTDWTQPGALALAPEPQDTPPPEPPPAPEPAAAPSPAAAQALARDQADLKTQPAFPSQGGGILAGLEPRPASVN</sequence>